<gene>
    <name evidence="1" type="ORF">H2198_008004</name>
</gene>
<protein>
    <submittedName>
        <fullName evidence="1">Uncharacterized protein</fullName>
    </submittedName>
</protein>
<dbReference type="Proteomes" id="UP001172386">
    <property type="component" value="Unassembled WGS sequence"/>
</dbReference>
<keyword evidence="2" id="KW-1185">Reference proteome</keyword>
<organism evidence="1 2">
    <name type="scientific">Neophaeococcomyces mojaviensis</name>
    <dbReference type="NCBI Taxonomy" id="3383035"/>
    <lineage>
        <taxon>Eukaryota</taxon>
        <taxon>Fungi</taxon>
        <taxon>Dikarya</taxon>
        <taxon>Ascomycota</taxon>
        <taxon>Pezizomycotina</taxon>
        <taxon>Eurotiomycetes</taxon>
        <taxon>Chaetothyriomycetidae</taxon>
        <taxon>Chaetothyriales</taxon>
        <taxon>Chaetothyriales incertae sedis</taxon>
        <taxon>Neophaeococcomyces</taxon>
    </lineage>
</organism>
<evidence type="ECO:0000313" key="2">
    <source>
        <dbReference type="Proteomes" id="UP001172386"/>
    </source>
</evidence>
<evidence type="ECO:0000313" key="1">
    <source>
        <dbReference type="EMBL" id="KAJ9652777.1"/>
    </source>
</evidence>
<name>A0ACC2ZYL8_9EURO</name>
<reference evidence="1" key="1">
    <citation type="submission" date="2022-10" db="EMBL/GenBank/DDBJ databases">
        <title>Culturing micro-colonial fungi from biological soil crusts in the Mojave desert and describing Neophaeococcomyces mojavensis, and introducing the new genera and species Taxawa tesnikishii.</title>
        <authorList>
            <person name="Kurbessoian T."/>
            <person name="Stajich J.E."/>
        </authorList>
    </citation>
    <scope>NUCLEOTIDE SEQUENCE</scope>
    <source>
        <strain evidence="1">JES_112</strain>
    </source>
</reference>
<proteinExistence type="predicted"/>
<accession>A0ACC2ZYL8</accession>
<dbReference type="EMBL" id="JAPDRQ010000183">
    <property type="protein sequence ID" value="KAJ9652777.1"/>
    <property type="molecule type" value="Genomic_DNA"/>
</dbReference>
<sequence>MSSRESYYTQPSSPPAGPPPPPPPKPYSQDASRTGTPLTNPAPPPPPPHPSQSHYQQPPLPPHPSQTRSSTVPTPYSPPPPGQSIPQPPYQTHPTHPQEHNLQSPVNAPHPALQYHQQQQQQPPHLPNTIDLPSSIKSHTTADLSSLLSNPNLLTSLATQHPAYATALQPLQSQIASNLALAQQVSSLEAQVKAMREQTGQLMLQHTSLQTQWRRKQGEMDEALAPWGPRAMYQRLVAAIAEQEALLRAVYESFLEGANAGHEYYGDADGKATDKEVTDWIKRIREGTVVLEKRREMRARWDEGRVGGWR</sequence>
<comment type="caution">
    <text evidence="1">The sequence shown here is derived from an EMBL/GenBank/DDBJ whole genome shotgun (WGS) entry which is preliminary data.</text>
</comment>